<evidence type="ECO:0000313" key="2">
    <source>
        <dbReference type="Proteomes" id="UP001231649"/>
    </source>
</evidence>
<evidence type="ECO:0000313" key="1">
    <source>
        <dbReference type="EMBL" id="KAJ8728464.1"/>
    </source>
</evidence>
<accession>A0ACC2R3F1</accession>
<protein>
    <submittedName>
        <fullName evidence="1">Uncharacterized protein</fullName>
    </submittedName>
</protein>
<dbReference type="Proteomes" id="UP001231649">
    <property type="component" value="Chromosome 9"/>
</dbReference>
<dbReference type="EMBL" id="CM056785">
    <property type="protein sequence ID" value="KAJ8728464.1"/>
    <property type="molecule type" value="Genomic_DNA"/>
</dbReference>
<gene>
    <name evidence="1" type="ORF">PYW08_016849</name>
</gene>
<comment type="caution">
    <text evidence="1">The sequence shown here is derived from an EMBL/GenBank/DDBJ whole genome shotgun (WGS) entry which is preliminary data.</text>
</comment>
<name>A0ACC2R3F1_9NEOP</name>
<keyword evidence="2" id="KW-1185">Reference proteome</keyword>
<reference evidence="1" key="1">
    <citation type="submission" date="2023-03" db="EMBL/GenBank/DDBJ databases">
        <title>Chromosome-level genomes of two armyworms, Mythimna separata and Mythimna loreyi, provide insights into the biosynthesis and reception of sex pheromones.</title>
        <authorList>
            <person name="Zhao H."/>
        </authorList>
    </citation>
    <scope>NUCLEOTIDE SEQUENCE</scope>
    <source>
        <strain evidence="1">BeijingLab</strain>
    </source>
</reference>
<organism evidence="1 2">
    <name type="scientific">Mythimna loreyi</name>
    <dbReference type="NCBI Taxonomy" id="667449"/>
    <lineage>
        <taxon>Eukaryota</taxon>
        <taxon>Metazoa</taxon>
        <taxon>Ecdysozoa</taxon>
        <taxon>Arthropoda</taxon>
        <taxon>Hexapoda</taxon>
        <taxon>Insecta</taxon>
        <taxon>Pterygota</taxon>
        <taxon>Neoptera</taxon>
        <taxon>Endopterygota</taxon>
        <taxon>Lepidoptera</taxon>
        <taxon>Glossata</taxon>
        <taxon>Ditrysia</taxon>
        <taxon>Noctuoidea</taxon>
        <taxon>Noctuidae</taxon>
        <taxon>Noctuinae</taxon>
        <taxon>Hadenini</taxon>
        <taxon>Mythimna</taxon>
    </lineage>
</organism>
<proteinExistence type="predicted"/>
<sequence>MSHVSPRARRAEPGAQHDAHAYKSEKRSASSSRSTRESLGSGASASRGARGRGAAGEGGGSARDASVAPSLDSYHARRYNDMAPKHWEEGPPRYLGTEYERPPPYYYPGPHDRQ</sequence>